<dbReference type="EMBL" id="DAAGVB010000100">
    <property type="protein sequence ID" value="HAB4676407.1"/>
    <property type="molecule type" value="Genomic_DNA"/>
</dbReference>
<dbReference type="SUPFAM" id="SSF50370">
    <property type="entry name" value="Ricin B-like lectins"/>
    <property type="match status" value="1"/>
</dbReference>
<dbReference type="EMBL" id="DAAGOZ010000049">
    <property type="protein sequence ID" value="HAB3966738.1"/>
    <property type="molecule type" value="Genomic_DNA"/>
</dbReference>
<evidence type="ECO:0000313" key="30">
    <source>
        <dbReference type="EMBL" id="HAB4722036.1"/>
    </source>
</evidence>
<evidence type="ECO:0000313" key="28">
    <source>
        <dbReference type="EMBL" id="HAB4465562.1"/>
    </source>
</evidence>
<dbReference type="InterPro" id="IPR015957">
    <property type="entry name" value="CDtoxinA"/>
</dbReference>
<reference evidence="20" key="6">
    <citation type="submission" date="2019-10" db="EMBL/GenBank/DDBJ databases">
        <authorList>
            <consortium name="NCBI Pathogen Detection Project"/>
        </authorList>
    </citation>
    <scope>NUCLEOTIDE SEQUENCE</scope>
    <source>
        <strain evidence="35">11-1391</strain>
        <strain evidence="20">Salmonella enterica</strain>
    </source>
</reference>
<reference evidence="17" key="3">
    <citation type="submission" date="2018-05" db="EMBL/GenBank/DDBJ databases">
        <authorList>
            <person name="Ashton P.M."/>
            <person name="Dallman T."/>
            <person name="Nair S."/>
            <person name="De Pinna E."/>
            <person name="Peters T."/>
            <person name="Grant K."/>
        </authorList>
    </citation>
    <scope>NUCLEOTIDE SEQUENCE [LARGE SCALE GENOMIC DNA]</scope>
    <source>
        <strain evidence="15">294779</strain>
        <strain evidence="17">474878</strain>
        <strain evidence="16">481463</strain>
    </source>
</reference>
<dbReference type="EMBL" id="AAGLNK010000002">
    <property type="protein sequence ID" value="EBP3692019.1"/>
    <property type="molecule type" value="Genomic_DNA"/>
</dbReference>
<dbReference type="EMBL" id="CP075144">
    <property type="protein sequence ID" value="QWJ71510.1"/>
    <property type="molecule type" value="Genomic_DNA"/>
</dbReference>
<dbReference type="EMBL" id="DAAFXY010000067">
    <property type="protein sequence ID" value="HAB1980226.1"/>
    <property type="molecule type" value="Genomic_DNA"/>
</dbReference>
<sequence>MKKSSWLIIITTLTGCSSSPPLVSGNEFYKIFPAPGGNGPVPPDPQEPGLAIPGPGGVNKQTTSSNAPLPVPKDNPSVSIMSMSGAVLTVWGRHRNSWLWGYTPWDSNSFGELRNWKIIPGKTPGTVRFVNQGTGTCMTWGVGISGDGGFIHTTCDPRSAVFDFHLIPTLNGNVFIKSVDLNRCIRARFLDRTASSPYAFEILQAECPKPGEKNIELQWSISEPLRSALAAISKPEIRPAPPPPPLVDGLTINDSDSNNISATQIQPVIY</sequence>
<evidence type="ECO:0000313" key="17">
    <source>
        <dbReference type="EMBL" id="ECJ4376387.1"/>
    </source>
</evidence>
<dbReference type="EMBL" id="DAAGVL010000048">
    <property type="protein sequence ID" value="HAB4722036.1"/>
    <property type="molecule type" value="Genomic_DNA"/>
</dbReference>
<dbReference type="EMBL" id="AAIBIC010000007">
    <property type="protein sequence ID" value="ECC3913870.1"/>
    <property type="molecule type" value="Genomic_DNA"/>
</dbReference>
<dbReference type="EMBL" id="AAIYJF010000002">
    <property type="protein sequence ID" value="ECJ4376387.1"/>
    <property type="molecule type" value="Genomic_DNA"/>
</dbReference>
<evidence type="ECO:0000313" key="37">
    <source>
        <dbReference type="EMBL" id="HAE1595852.1"/>
    </source>
</evidence>
<dbReference type="EMBL" id="DAAHFA010000032">
    <property type="protein sequence ID" value="HAB5843134.1"/>
    <property type="molecule type" value="Genomic_DNA"/>
</dbReference>
<evidence type="ECO:0000313" key="31">
    <source>
        <dbReference type="EMBL" id="HAB4726098.1"/>
    </source>
</evidence>
<dbReference type="EMBL" id="DAAGXW010000009">
    <property type="protein sequence ID" value="HAB5017031.1"/>
    <property type="molecule type" value="Genomic_DNA"/>
</dbReference>
<evidence type="ECO:0000313" key="25">
    <source>
        <dbReference type="EMBL" id="HAB3842922.1"/>
    </source>
</evidence>
<dbReference type="EMBL" id="AALSXK010000004">
    <property type="protein sequence ID" value="EDD0500893.1"/>
    <property type="molecule type" value="Genomic_DNA"/>
</dbReference>
<dbReference type="PROSITE" id="PS50231">
    <property type="entry name" value="RICIN_B_LECTIN"/>
    <property type="match status" value="1"/>
</dbReference>
<evidence type="ECO:0000313" key="20">
    <source>
        <dbReference type="EMBL" id="HAB1778084.1"/>
    </source>
</evidence>
<evidence type="ECO:0000256" key="1">
    <source>
        <dbReference type="ARBA" id="ARBA00004459"/>
    </source>
</evidence>
<evidence type="ECO:0000313" key="13">
    <source>
        <dbReference type="EMBL" id="ATW54634.1"/>
    </source>
</evidence>
<dbReference type="EMBL" id="DAAQZS010000026">
    <property type="protein sequence ID" value="HAE1476167.1"/>
    <property type="molecule type" value="Genomic_DNA"/>
</dbReference>
<evidence type="ECO:0000256" key="5">
    <source>
        <dbReference type="ARBA" id="ARBA00022734"/>
    </source>
</evidence>
<keyword evidence="4" id="KW-0732">Signal</keyword>
<dbReference type="EMBL" id="DAAFWI010000054">
    <property type="protein sequence ID" value="HAB1778084.1"/>
    <property type="molecule type" value="Genomic_DNA"/>
</dbReference>
<dbReference type="EMBL" id="DAAGNY010000011">
    <property type="protein sequence ID" value="HAB3842922.1"/>
    <property type="molecule type" value="Genomic_DNA"/>
</dbReference>
<gene>
    <name evidence="39" type="ORF">ABB53_011130</name>
    <name evidence="18" type="ORF">AH359_05900</name>
    <name evidence="19" type="ORF">B4V94_13530</name>
    <name evidence="13" type="ORF">CNQ75_08930</name>
    <name evidence="15" type="ORF">CTQ69_07450</name>
    <name evidence="17" type="ORF">DLB95_03440</name>
    <name evidence="38" type="ORF">EL06_10230</name>
    <name evidence="16" type="ORF">FNI27_00915</name>
    <name evidence="35" type="ORF">G0D47_21115</name>
    <name evidence="37" type="ORF">G2997_14475</name>
    <name evidence="36" type="ORF">G3A00_19920</name>
    <name evidence="32" type="ORF">GB016_10835</name>
    <name evidence="22" type="ORF">GB034_19750</name>
    <name evidence="23" type="ORF">GB088_20495</name>
    <name evidence="33" type="ORF">GB246_20645</name>
    <name evidence="24" type="ORF">GB348_10040</name>
    <name evidence="34" type="ORF">GB480_02165</name>
    <name evidence="26" type="ORF">GBV97_18580</name>
    <name evidence="25" type="ORF">GBW00_13395</name>
    <name evidence="27" type="ORF">GBX62_22760</name>
    <name evidence="20" type="ORF">GBY11_21805</name>
    <name evidence="28" type="ORF">GBZ04_12720</name>
    <name evidence="21" type="ORF">GBZ10_14630</name>
    <name evidence="29" type="ORF">GBZ12_21945</name>
    <name evidence="30" type="ORF">GBZ37_22130</name>
    <name evidence="31" type="ORF">GBZ41_20685</name>
    <name evidence="40" type="ORF">JMJ85_11400</name>
    <name evidence="14" type="ORF">PG27_01785</name>
</gene>
<evidence type="ECO:0000313" key="16">
    <source>
        <dbReference type="EMBL" id="ECJ2911585.1"/>
    </source>
</evidence>
<evidence type="ECO:0000256" key="3">
    <source>
        <dbReference type="ARBA" id="ARBA00022656"/>
    </source>
</evidence>
<keyword evidence="7" id="KW-0472">Membrane</keyword>
<dbReference type="PROSITE" id="PS51257">
    <property type="entry name" value="PROKAR_LIPOPROTEIN"/>
    <property type="match status" value="1"/>
</dbReference>
<dbReference type="EMBL" id="AAIXUH010000001">
    <property type="protein sequence ID" value="ECJ2911585.1"/>
    <property type="molecule type" value="Genomic_DNA"/>
</dbReference>
<comment type="subcellular location">
    <subcellularLocation>
        <location evidence="1">Cell outer membrane</location>
        <topology evidence="1">Lipid-anchor</topology>
    </subcellularLocation>
</comment>
<dbReference type="Gene3D" id="2.80.10.50">
    <property type="match status" value="1"/>
</dbReference>
<dbReference type="EMBL" id="DAAGTH010000019">
    <property type="protein sequence ID" value="HAB4465562.1"/>
    <property type="molecule type" value="Genomic_DNA"/>
</dbReference>
<dbReference type="EMBL" id="RSHK01000008">
    <property type="protein sequence ID" value="MIE69831.1"/>
    <property type="molecule type" value="Genomic_DNA"/>
</dbReference>
<dbReference type="AlphaFoldDB" id="A0A2I5HGE8"/>
<evidence type="ECO:0000313" key="32">
    <source>
        <dbReference type="EMBL" id="HAB5017031.1"/>
    </source>
</evidence>
<dbReference type="GO" id="GO:0030246">
    <property type="term" value="F:carbohydrate binding"/>
    <property type="evidence" value="ECO:0007669"/>
    <property type="project" value="UniProtKB-UniRule"/>
</dbReference>
<evidence type="ECO:0000313" key="21">
    <source>
        <dbReference type="EMBL" id="HAB1847656.1"/>
    </source>
</evidence>
<evidence type="ECO:0000256" key="7">
    <source>
        <dbReference type="ARBA" id="ARBA00023136"/>
    </source>
</evidence>
<evidence type="ECO:0000256" key="12">
    <source>
        <dbReference type="SAM" id="MobiDB-lite"/>
    </source>
</evidence>
<keyword evidence="5 11" id="KW-0430">Lectin</keyword>
<dbReference type="EMBL" id="DAAFZM010000009">
    <property type="protein sequence ID" value="HAB2184988.1"/>
    <property type="molecule type" value="Genomic_DNA"/>
</dbReference>
<evidence type="ECO:0000313" key="26">
    <source>
        <dbReference type="EMBL" id="HAB3925350.1"/>
    </source>
</evidence>
<dbReference type="EMBL" id="CP023345">
    <property type="protein sequence ID" value="ATW54634.1"/>
    <property type="molecule type" value="Genomic_DNA"/>
</dbReference>
<evidence type="ECO:0000313" key="22">
    <source>
        <dbReference type="EMBL" id="HAB1980226.1"/>
    </source>
</evidence>
<evidence type="ECO:0000313" key="24">
    <source>
        <dbReference type="EMBL" id="HAB2184988.1"/>
    </source>
</evidence>
<evidence type="ECO:0000313" key="36">
    <source>
        <dbReference type="EMBL" id="HAE1476167.1"/>
    </source>
</evidence>
<evidence type="ECO:0000256" key="4">
    <source>
        <dbReference type="ARBA" id="ARBA00022729"/>
    </source>
</evidence>
<dbReference type="Proteomes" id="UP000230639">
    <property type="component" value="Chromosome"/>
</dbReference>
<dbReference type="Proteomes" id="UP000885362">
    <property type="component" value="Unassembled WGS sequence"/>
</dbReference>
<dbReference type="PIRSF" id="PIRSF036516">
    <property type="entry name" value="CDT_A"/>
    <property type="match status" value="1"/>
</dbReference>
<dbReference type="CDD" id="cd23414">
    <property type="entry name" value="beta-trefoil_Ricin_CdtA"/>
    <property type="match status" value="1"/>
</dbReference>
<keyword evidence="10" id="KW-0449">Lipoprotein</keyword>
<feature type="region of interest" description="Disordered" evidence="12">
    <location>
        <begin position="35"/>
        <end position="73"/>
    </location>
</feature>
<keyword evidence="9" id="KW-0998">Cell outer membrane</keyword>
<proteinExistence type="predicted"/>
<evidence type="ECO:0000256" key="6">
    <source>
        <dbReference type="ARBA" id="ARBA00023026"/>
    </source>
</evidence>
<evidence type="ECO:0000313" key="34">
    <source>
        <dbReference type="EMBL" id="HAB6337801.1"/>
    </source>
</evidence>
<reference evidence="39" key="7">
    <citation type="submission" date="2021-05" db="EMBL/GenBank/DDBJ databases">
        <title>Whole genome PacBio Sequel sequence of Salmonella enterica subsp. enterica.</title>
        <authorList>
            <person name="Hoffmann M."/>
            <person name="Balkey M."/>
            <person name="Luo Y."/>
        </authorList>
    </citation>
    <scope>NUCLEOTIDE SEQUENCE</scope>
    <source>
        <strain evidence="39">CFSAN030538</strain>
    </source>
</reference>
<dbReference type="InterPro" id="IPR003558">
    <property type="entry name" value="CDtoxinA/C"/>
</dbReference>
<evidence type="ECO:0000313" key="18">
    <source>
        <dbReference type="EMBL" id="EDD0500893.1"/>
    </source>
</evidence>
<dbReference type="Proteomes" id="UP000839735">
    <property type="component" value="Unassembled WGS sequence"/>
</dbReference>
<dbReference type="EMBL" id="DAAMII010000032">
    <property type="protein sequence ID" value="HAC6767094.1"/>
    <property type="molecule type" value="Genomic_DNA"/>
</dbReference>
<keyword evidence="3 11" id="KW-0800">Toxin</keyword>
<evidence type="ECO:0000313" key="41">
    <source>
        <dbReference type="Proteomes" id="UP000230639"/>
    </source>
</evidence>
<reference evidence="13 41" key="1">
    <citation type="submission" date="2017-09" db="EMBL/GenBank/DDBJ databases">
        <title>Complete genome of Salmonella enterica subsp. diarizonae isolated from stool of a patient with bacterial enteropathy.</title>
        <authorList>
            <person name="Zhou J."/>
            <person name="Chen Q."/>
            <person name="Guo L."/>
            <person name="Fan J."/>
        </authorList>
    </citation>
    <scope>NUCLEOTIDE SEQUENCE [LARGE SCALE GENOMIC DNA]</scope>
    <source>
        <strain evidence="13 41">HZS154</strain>
    </source>
</reference>
<evidence type="ECO:0000313" key="33">
    <source>
        <dbReference type="EMBL" id="HAB5843134.1"/>
    </source>
</evidence>
<evidence type="ECO:0000313" key="27">
    <source>
        <dbReference type="EMBL" id="HAB3966738.1"/>
    </source>
</evidence>
<reference evidence="20" key="2">
    <citation type="journal article" date="2018" name="Genome Biol.">
        <title>SKESA: strategic k-mer extension for scrupulous assemblies.</title>
        <authorList>
            <person name="Souvorov A."/>
            <person name="Agarwala R."/>
            <person name="Lipman D.J."/>
        </authorList>
    </citation>
    <scope>NUCLEOTIDE SEQUENCE</scope>
    <source>
        <strain evidence="35">11-1391</strain>
        <strain evidence="20">Salmonella enterica</strain>
    </source>
</reference>
<dbReference type="EMBL" id="DAAFYE010000061">
    <property type="protein sequence ID" value="HAB1993475.1"/>
    <property type="molecule type" value="Genomic_DNA"/>
</dbReference>
<dbReference type="EMBL" id="DAAQZP010000034">
    <property type="protein sequence ID" value="HAE1595852.1"/>
    <property type="molecule type" value="Genomic_DNA"/>
</dbReference>
<evidence type="ECO:0000313" key="39">
    <source>
        <dbReference type="EMBL" id="QWJ71510.1"/>
    </source>
</evidence>
<comment type="function">
    <text evidence="11">CDTs are cytotoxins.</text>
</comment>
<dbReference type="Pfam" id="PF03498">
    <property type="entry name" value="CDtoxinA"/>
    <property type="match status" value="1"/>
</dbReference>
<evidence type="ECO:0000256" key="9">
    <source>
        <dbReference type="ARBA" id="ARBA00023237"/>
    </source>
</evidence>
<evidence type="ECO:0000256" key="8">
    <source>
        <dbReference type="ARBA" id="ARBA00023139"/>
    </source>
</evidence>
<dbReference type="EMBL" id="DAAHJH010000001">
    <property type="protein sequence ID" value="HAB6337801.1"/>
    <property type="molecule type" value="Genomic_DNA"/>
</dbReference>
<evidence type="ECO:0000313" key="19">
    <source>
        <dbReference type="EMBL" id="EDH7456455.1"/>
    </source>
</evidence>
<name>A0A2I5HGE8_SALDZ</name>
<dbReference type="EMBL" id="DAAFWY010000014">
    <property type="protein sequence ID" value="HAB1847656.1"/>
    <property type="molecule type" value="Genomic_DNA"/>
</dbReference>
<dbReference type="InterPro" id="IPR035992">
    <property type="entry name" value="Ricin_B-like_lectins"/>
</dbReference>
<evidence type="ECO:0000313" key="23">
    <source>
        <dbReference type="EMBL" id="HAB1993475.1"/>
    </source>
</evidence>
<dbReference type="GO" id="GO:0090729">
    <property type="term" value="F:toxin activity"/>
    <property type="evidence" value="ECO:0007669"/>
    <property type="project" value="UniProtKB-KW"/>
</dbReference>
<keyword evidence="6" id="KW-0843">Virulence</keyword>
<dbReference type="EMBL" id="AAMIRF010000016">
    <property type="protein sequence ID" value="EDH7456455.1"/>
    <property type="molecule type" value="Genomic_DNA"/>
</dbReference>
<evidence type="ECO:0000313" key="38">
    <source>
        <dbReference type="EMBL" id="MIE69831.1"/>
    </source>
</evidence>
<dbReference type="Proteomes" id="UP000839781">
    <property type="component" value="Unassembled WGS sequence"/>
</dbReference>
<evidence type="ECO:0000256" key="11">
    <source>
        <dbReference type="PIRNR" id="PIRNR036516"/>
    </source>
</evidence>
<reference evidence="14" key="4">
    <citation type="submission" date="2018-07" db="EMBL/GenBank/DDBJ databases">
        <authorList>
            <consortium name="GenomeTrakr network: Whole genome sequencing for foodborne pathogen traceback"/>
        </authorList>
    </citation>
    <scope>NUCLEOTIDE SEQUENCE</scope>
    <source>
        <strain evidence="14">CFSAN008697</strain>
        <strain evidence="39">CFSAN030538</strain>
        <strain evidence="18">FDA00001986</strain>
        <strain evidence="38">FMA0132</strain>
    </source>
</reference>
<evidence type="ECO:0000313" key="40">
    <source>
        <dbReference type="EMBL" id="QXN85640.1"/>
    </source>
</evidence>
<dbReference type="RefSeq" id="WP_071891432.1">
    <property type="nucleotide sequence ID" value="NZ_CP011288.1"/>
</dbReference>
<evidence type="ECO:0000313" key="15">
    <source>
        <dbReference type="EMBL" id="ECC3913870.1"/>
    </source>
</evidence>
<evidence type="ECO:0000256" key="10">
    <source>
        <dbReference type="ARBA" id="ARBA00023288"/>
    </source>
</evidence>
<reference evidence="40" key="8">
    <citation type="submission" date="2021-07" db="EMBL/GenBank/DDBJ databases">
        <title>Whole-Genome Sequences of non-enterica strains of Salmonella enterica isolated from poultry houses.</title>
        <authorList>
            <person name="Lamas A."/>
            <person name="Regal P."/>
            <person name="Miranda J.M."/>
            <person name="Vazquez B."/>
            <person name="Cepeda A."/>
            <person name="Franco C.M."/>
        </authorList>
    </citation>
    <scope>NUCLEOTIDE SEQUENCE</scope>
    <source>
        <strain evidence="40">LHICA_D1</strain>
    </source>
</reference>
<accession>A0A2I5HGE8</accession>
<dbReference type="EMBL" id="DAAGVM010000150">
    <property type="protein sequence ID" value="HAB4726098.1"/>
    <property type="molecule type" value="Genomic_DNA"/>
</dbReference>
<keyword evidence="8" id="KW-0564">Palmitate</keyword>
<dbReference type="EMBL" id="DAAGOS010000068">
    <property type="protein sequence ID" value="HAB3925350.1"/>
    <property type="molecule type" value="Genomic_DNA"/>
</dbReference>
<dbReference type="EMBL" id="CP078142">
    <property type="protein sequence ID" value="QXN85640.1"/>
    <property type="molecule type" value="Genomic_DNA"/>
</dbReference>
<dbReference type="GO" id="GO:0009279">
    <property type="term" value="C:cell outer membrane"/>
    <property type="evidence" value="ECO:0007669"/>
    <property type="project" value="UniProtKB-SubCell"/>
</dbReference>
<evidence type="ECO:0000313" key="35">
    <source>
        <dbReference type="EMBL" id="HAC6767094.1"/>
    </source>
</evidence>
<evidence type="ECO:0000256" key="2">
    <source>
        <dbReference type="ARBA" id="ARBA00016112"/>
    </source>
</evidence>
<reference evidence="19" key="5">
    <citation type="submission" date="2018-07" db="EMBL/GenBank/DDBJ databases">
        <authorList>
            <consortium name="PulseNet: The National Subtyping Network for Foodborne Disease Surveillance"/>
            <person name="Tarr C.L."/>
            <person name="Trees E."/>
            <person name="Katz L.S."/>
            <person name="Carleton-Romer H.A."/>
            <person name="Stroika S."/>
            <person name="Kucerova Z."/>
            <person name="Roache K.F."/>
            <person name="Sabol A.L."/>
            <person name="Besser J."/>
            <person name="Gerner-Smidt P."/>
        </authorList>
    </citation>
    <scope>NUCLEOTIDE SEQUENCE</scope>
    <source>
        <strain evidence="19">PNUSAS008615</strain>
    </source>
</reference>
<evidence type="ECO:0000313" key="14">
    <source>
        <dbReference type="EMBL" id="EBP3692019.1"/>
    </source>
</evidence>
<organism evidence="13 41">
    <name type="scientific">Salmonella diarizonae</name>
    <dbReference type="NCBI Taxonomy" id="59204"/>
    <lineage>
        <taxon>Bacteria</taxon>
        <taxon>Pseudomonadati</taxon>
        <taxon>Pseudomonadota</taxon>
        <taxon>Gammaproteobacteria</taxon>
        <taxon>Enterobacterales</taxon>
        <taxon>Enterobacteriaceae</taxon>
        <taxon>Salmonella</taxon>
    </lineage>
</organism>
<evidence type="ECO:0000313" key="29">
    <source>
        <dbReference type="EMBL" id="HAB4676407.1"/>
    </source>
</evidence>
<protein>
    <recommendedName>
        <fullName evidence="2 11">Cytolethal distending toxin subunit A</fullName>
        <shortName evidence="11">CDT A</shortName>
    </recommendedName>
</protein>